<feature type="region of interest" description="Disordered" evidence="1">
    <location>
        <begin position="447"/>
        <end position="494"/>
    </location>
</feature>
<dbReference type="Proteomes" id="UP001280581">
    <property type="component" value="Unassembled WGS sequence"/>
</dbReference>
<reference evidence="3 4" key="1">
    <citation type="submission" date="2021-02" db="EMBL/GenBank/DDBJ databases">
        <title>Genome assembly of Pseudopithomyces chartarum.</title>
        <authorList>
            <person name="Jauregui R."/>
            <person name="Singh J."/>
            <person name="Voisey C."/>
        </authorList>
    </citation>
    <scope>NUCLEOTIDE SEQUENCE [LARGE SCALE GENOMIC DNA]</scope>
    <source>
        <strain evidence="3 4">AGR01</strain>
    </source>
</reference>
<evidence type="ECO:0000259" key="2">
    <source>
        <dbReference type="Pfam" id="PF08595"/>
    </source>
</evidence>
<comment type="caution">
    <text evidence="3">The sequence shown here is derived from an EMBL/GenBank/DDBJ whole genome shotgun (WGS) entry which is preliminary data.</text>
</comment>
<keyword evidence="4" id="KW-1185">Reference proteome</keyword>
<protein>
    <recommendedName>
        <fullName evidence="2">Transcriptional regulatory protein RXT2 N-terminal domain-containing protein</fullName>
    </recommendedName>
</protein>
<evidence type="ECO:0000256" key="1">
    <source>
        <dbReference type="SAM" id="MobiDB-lite"/>
    </source>
</evidence>
<feature type="region of interest" description="Disordered" evidence="1">
    <location>
        <begin position="324"/>
        <end position="368"/>
    </location>
</feature>
<dbReference type="PANTHER" id="PTHR28232:SF1">
    <property type="entry name" value="TRANSCRIPTIONAL REGULATORY PROTEIN RXT2"/>
    <property type="match status" value="1"/>
</dbReference>
<dbReference type="AlphaFoldDB" id="A0AAN6LSI3"/>
<dbReference type="Pfam" id="PF08595">
    <property type="entry name" value="RXT2_N"/>
    <property type="match status" value="1"/>
</dbReference>
<dbReference type="EMBL" id="WVTA01000010">
    <property type="protein sequence ID" value="KAK3203754.1"/>
    <property type="molecule type" value="Genomic_DNA"/>
</dbReference>
<name>A0AAN6LSI3_9PLEO</name>
<dbReference type="GO" id="GO:0005829">
    <property type="term" value="C:cytosol"/>
    <property type="evidence" value="ECO:0007669"/>
    <property type="project" value="TreeGrafter"/>
</dbReference>
<organism evidence="3 4">
    <name type="scientific">Pseudopithomyces chartarum</name>
    <dbReference type="NCBI Taxonomy" id="1892770"/>
    <lineage>
        <taxon>Eukaryota</taxon>
        <taxon>Fungi</taxon>
        <taxon>Dikarya</taxon>
        <taxon>Ascomycota</taxon>
        <taxon>Pezizomycotina</taxon>
        <taxon>Dothideomycetes</taxon>
        <taxon>Pleosporomycetidae</taxon>
        <taxon>Pleosporales</taxon>
        <taxon>Massarineae</taxon>
        <taxon>Didymosphaeriaceae</taxon>
        <taxon>Pseudopithomyces</taxon>
    </lineage>
</organism>
<dbReference type="GO" id="GO:0033698">
    <property type="term" value="C:Rpd3L complex"/>
    <property type="evidence" value="ECO:0007669"/>
    <property type="project" value="TreeGrafter"/>
</dbReference>
<dbReference type="PANTHER" id="PTHR28232">
    <property type="entry name" value="TRANSCRIPTIONAL REGULATORY PROTEIN RXT2"/>
    <property type="match status" value="1"/>
</dbReference>
<gene>
    <name evidence="3" type="ORF">GRF29_106g565580</name>
</gene>
<accession>A0AAN6LSI3</accession>
<sequence>ARLQSPFLPGPAPAAAAPPEEAGTAVAAAGAVRVAVAAAVAMAGSQQQQIIDTIFSMKRRILRPDNSSDDEDTAPTYTGQKQSLKRKVQYSRSANTDGASDHRPYKKRIEHAGYRRYILQRNPPKYDCDGDLVEPVDDDDDDDDLFSTVEENPYADIRLEDLLAPLASPAHLPTHPSYSVAYTSKHLTNMTSEAAQISRKENIALRHAKLLSNKLQGDSSFAPLALAPLARETFYDFGRELTNGRVPNGFYDQHGKLADGNTNQEASTVGEDVDMGGMALSNGAAHKEGLNGTATSEAHNDVDHTNGTDGFPHAAEGEVFHTNGDQAHIDGQDDASDTASQNTSHRMTTRARAHAASTPSPPLSPTSTIHEVHPMFIYPTDALPDRDMGLPADEAEDTRLLLSAYVQKQEEVARLTTELYSGILEGERMRQEVLKMAKAEAHLGEMSDGEDWYDREEWGLTEDLGKGKDEEEDDAVVTGKKSTRQRRKPDKEDR</sequence>
<feature type="region of interest" description="Disordered" evidence="1">
    <location>
        <begin position="280"/>
        <end position="311"/>
    </location>
</feature>
<feature type="non-terminal residue" evidence="3">
    <location>
        <position position="1"/>
    </location>
</feature>
<feature type="region of interest" description="Disordered" evidence="1">
    <location>
        <begin position="63"/>
        <end position="107"/>
    </location>
</feature>
<feature type="domain" description="Transcriptional regulatory protein RXT2 N-terminal" evidence="2">
    <location>
        <begin position="84"/>
        <end position="218"/>
    </location>
</feature>
<dbReference type="InterPro" id="IPR013904">
    <property type="entry name" value="RXT2_N"/>
</dbReference>
<evidence type="ECO:0000313" key="3">
    <source>
        <dbReference type="EMBL" id="KAK3203754.1"/>
    </source>
</evidence>
<evidence type="ECO:0000313" key="4">
    <source>
        <dbReference type="Proteomes" id="UP001280581"/>
    </source>
</evidence>
<proteinExistence type="predicted"/>
<feature type="compositionally biased region" description="Basic and acidic residues" evidence="1">
    <location>
        <begin position="455"/>
        <end position="469"/>
    </location>
</feature>
<dbReference type="InterPro" id="IPR039602">
    <property type="entry name" value="Rxt2"/>
</dbReference>